<sequence length="135" mass="15720">MLDEFNVDELKIFIQCIVYCNTTFNIDSGNPDAQEECLHISDTTILADLTVSPKLLFLAQYYDLERNLYGGPRIIEPYLFLVYNFNSKSWIIIKNELSGFQPIHMNELINQFNHDLLVDNVQHTKNQLMDCISKI</sequence>
<proteinExistence type="predicted"/>
<protein>
    <submittedName>
        <fullName evidence="2">Uncharacterized protein</fullName>
    </submittedName>
</protein>
<dbReference type="Proteomes" id="UP000663881">
    <property type="component" value="Unassembled WGS sequence"/>
</dbReference>
<dbReference type="OrthoDB" id="10051760at2759"/>
<name>A0A819VNW9_9BILA</name>
<dbReference type="EMBL" id="CAJNON010000786">
    <property type="protein sequence ID" value="CAF1377838.1"/>
    <property type="molecule type" value="Genomic_DNA"/>
</dbReference>
<reference evidence="2" key="1">
    <citation type="submission" date="2021-02" db="EMBL/GenBank/DDBJ databases">
        <authorList>
            <person name="Nowell W R."/>
        </authorList>
    </citation>
    <scope>NUCLEOTIDE SEQUENCE</scope>
</reference>
<comment type="caution">
    <text evidence="2">The sequence shown here is derived from an EMBL/GenBank/DDBJ whole genome shotgun (WGS) entry which is preliminary data.</text>
</comment>
<dbReference type="EMBL" id="CAJOAY010005531">
    <property type="protein sequence ID" value="CAF4110816.1"/>
    <property type="molecule type" value="Genomic_DNA"/>
</dbReference>
<dbReference type="Proteomes" id="UP000663891">
    <property type="component" value="Unassembled WGS sequence"/>
</dbReference>
<evidence type="ECO:0000313" key="1">
    <source>
        <dbReference type="EMBL" id="CAF1377838.1"/>
    </source>
</evidence>
<gene>
    <name evidence="2" type="ORF">OKA104_LOCUS36197</name>
    <name evidence="1" type="ORF">VCS650_LOCUS35231</name>
</gene>
<accession>A0A819VNW9</accession>
<evidence type="ECO:0000313" key="3">
    <source>
        <dbReference type="Proteomes" id="UP000663881"/>
    </source>
</evidence>
<organism evidence="2 3">
    <name type="scientific">Adineta steineri</name>
    <dbReference type="NCBI Taxonomy" id="433720"/>
    <lineage>
        <taxon>Eukaryota</taxon>
        <taxon>Metazoa</taxon>
        <taxon>Spiralia</taxon>
        <taxon>Gnathifera</taxon>
        <taxon>Rotifera</taxon>
        <taxon>Eurotatoria</taxon>
        <taxon>Bdelloidea</taxon>
        <taxon>Adinetida</taxon>
        <taxon>Adinetidae</taxon>
        <taxon>Adineta</taxon>
    </lineage>
</organism>
<dbReference type="AlphaFoldDB" id="A0A819VNW9"/>
<evidence type="ECO:0000313" key="2">
    <source>
        <dbReference type="EMBL" id="CAF4110816.1"/>
    </source>
</evidence>